<comment type="subcellular location">
    <subcellularLocation>
        <location evidence="1">Cell outer membrane</location>
    </subcellularLocation>
</comment>
<evidence type="ECO:0000256" key="3">
    <source>
        <dbReference type="ARBA" id="ARBA00022729"/>
    </source>
</evidence>
<gene>
    <name evidence="8" type="ORF">ACFQHR_14905</name>
</gene>
<organism evidence="8 9">
    <name type="scientific">Rufibacter roseus</name>
    <dbReference type="NCBI Taxonomy" id="1567108"/>
    <lineage>
        <taxon>Bacteria</taxon>
        <taxon>Pseudomonadati</taxon>
        <taxon>Bacteroidota</taxon>
        <taxon>Cytophagia</taxon>
        <taxon>Cytophagales</taxon>
        <taxon>Hymenobacteraceae</taxon>
        <taxon>Rufibacter</taxon>
    </lineage>
</organism>
<accession>A0ABW2DPG8</accession>
<evidence type="ECO:0000256" key="4">
    <source>
        <dbReference type="ARBA" id="ARBA00023136"/>
    </source>
</evidence>
<dbReference type="Pfam" id="PF07980">
    <property type="entry name" value="SusD_RagB"/>
    <property type="match status" value="1"/>
</dbReference>
<keyword evidence="5" id="KW-0998">Cell outer membrane</keyword>
<evidence type="ECO:0000313" key="9">
    <source>
        <dbReference type="Proteomes" id="UP001596405"/>
    </source>
</evidence>
<keyword evidence="3" id="KW-0732">Signal</keyword>
<keyword evidence="9" id="KW-1185">Reference proteome</keyword>
<protein>
    <submittedName>
        <fullName evidence="8">RagB/SusD family nutrient uptake outer membrane protein</fullName>
    </submittedName>
</protein>
<feature type="domain" description="SusD-like N-terminal" evidence="7">
    <location>
        <begin position="101"/>
        <end position="233"/>
    </location>
</feature>
<dbReference type="InterPro" id="IPR033985">
    <property type="entry name" value="SusD-like_N"/>
</dbReference>
<name>A0ABW2DPG8_9BACT</name>
<evidence type="ECO:0000259" key="6">
    <source>
        <dbReference type="Pfam" id="PF07980"/>
    </source>
</evidence>
<keyword evidence="4" id="KW-0472">Membrane</keyword>
<evidence type="ECO:0000313" key="8">
    <source>
        <dbReference type="EMBL" id="MFC6998925.1"/>
    </source>
</evidence>
<feature type="domain" description="RagB/SusD" evidence="6">
    <location>
        <begin position="380"/>
        <end position="614"/>
    </location>
</feature>
<dbReference type="Pfam" id="PF14322">
    <property type="entry name" value="SusD-like_3"/>
    <property type="match status" value="1"/>
</dbReference>
<reference evidence="9" key="1">
    <citation type="journal article" date="2019" name="Int. J. Syst. Evol. Microbiol.">
        <title>The Global Catalogue of Microorganisms (GCM) 10K type strain sequencing project: providing services to taxonomists for standard genome sequencing and annotation.</title>
        <authorList>
            <consortium name="The Broad Institute Genomics Platform"/>
            <consortium name="The Broad Institute Genome Sequencing Center for Infectious Disease"/>
            <person name="Wu L."/>
            <person name="Ma J."/>
        </authorList>
    </citation>
    <scope>NUCLEOTIDE SEQUENCE [LARGE SCALE GENOMIC DNA]</scope>
    <source>
        <strain evidence="9">CGMCC 4.7393</strain>
    </source>
</reference>
<dbReference type="InterPro" id="IPR011990">
    <property type="entry name" value="TPR-like_helical_dom_sf"/>
</dbReference>
<dbReference type="EMBL" id="JBHSYQ010000008">
    <property type="protein sequence ID" value="MFC6998925.1"/>
    <property type="molecule type" value="Genomic_DNA"/>
</dbReference>
<comment type="caution">
    <text evidence="8">The sequence shown here is derived from an EMBL/GenBank/DDBJ whole genome shotgun (WGS) entry which is preliminary data.</text>
</comment>
<dbReference type="InterPro" id="IPR012944">
    <property type="entry name" value="SusD_RagB_dom"/>
</dbReference>
<evidence type="ECO:0000256" key="5">
    <source>
        <dbReference type="ARBA" id="ARBA00023237"/>
    </source>
</evidence>
<comment type="similarity">
    <text evidence="2">Belongs to the SusD family.</text>
</comment>
<proteinExistence type="inferred from homology"/>
<dbReference type="Proteomes" id="UP001596405">
    <property type="component" value="Unassembled WGS sequence"/>
</dbReference>
<dbReference type="Gene3D" id="1.25.40.390">
    <property type="match status" value="1"/>
</dbReference>
<sequence>MKFNKIKSVLLSVTVGGMVTVTSCNDYLEVVNPSTSSQEIVFSNVRFTEAALTATYNKLMGDFGYGARLAFYIPSADDFSFLAEWDQDNRTAFGHFGVGPGNTDIYNSLVQLYEGIERANVVIKNIRISPLYTNGTPQQQATMRKFLGEALTLRAQFYYEIIRNWGDAPAMFEPASDTQNLFVEKTDRDVIYDRILSDLLEAQDLVPWRNESNDPVTRVTKAAVKALRARIALAAGGYSLRKEPKAMARRSDYKKYYQIARDECWDIIQHGDNRLNPSFENVFRALHGAGIQDETREIIWRIGADANSASTDSKLGIQAGPRHLAGRYGGANTLAEAVPTYFYAFDSIADTRRDVTIAYFQVNAVGPETVKQVISPWRHGKFRKYWADPSKWAGTNYAGIDWPMIRYADVLLMFAEAENEISGGATGPAIQAFEEVRKRAYSAEWRDRMGVTPTGKDEFFKAIVNERYLELGGEGLRRYDLIRWNLLSTVIRETREKLVEMRNQTGRYANVPARVFYRATPLIGESTTAHHEMQTLDLLGASGGNPIASVMYQPAPTTSAPEGYTSVNWGLSVSEQLATSPTRIFASQFRENDRELLPFPTRFLNSNAKLTQDFGVGQ</sequence>
<dbReference type="SUPFAM" id="SSF48452">
    <property type="entry name" value="TPR-like"/>
    <property type="match status" value="1"/>
</dbReference>
<dbReference type="RefSeq" id="WP_066623973.1">
    <property type="nucleotide sequence ID" value="NZ_JBHSYQ010000008.1"/>
</dbReference>
<evidence type="ECO:0000256" key="2">
    <source>
        <dbReference type="ARBA" id="ARBA00006275"/>
    </source>
</evidence>
<evidence type="ECO:0000259" key="7">
    <source>
        <dbReference type="Pfam" id="PF14322"/>
    </source>
</evidence>
<dbReference type="PROSITE" id="PS51257">
    <property type="entry name" value="PROKAR_LIPOPROTEIN"/>
    <property type="match status" value="1"/>
</dbReference>
<evidence type="ECO:0000256" key="1">
    <source>
        <dbReference type="ARBA" id="ARBA00004442"/>
    </source>
</evidence>